<comment type="function">
    <text evidence="7">Phosphorolytic 3'-5' exoribonuclease that plays an important role in tRNA 3'-end maturation. Removes nucleotide residues following the 3'-CCA terminus of tRNAs; can also add nucleotides to the ends of RNA molecules by using nucleoside diphosphates as substrates, but this may not be physiologically important. Probably plays a role in initiation of 16S rRNA degradation (leading to ribosome degradation) during starvation.</text>
</comment>
<dbReference type="Proteomes" id="UP000316225">
    <property type="component" value="Unassembled WGS sequence"/>
</dbReference>
<dbReference type="GO" id="GO:0016075">
    <property type="term" value="P:rRNA catabolic process"/>
    <property type="evidence" value="ECO:0007669"/>
    <property type="project" value="UniProtKB-UniRule"/>
</dbReference>
<dbReference type="GO" id="GO:0000049">
    <property type="term" value="F:tRNA binding"/>
    <property type="evidence" value="ECO:0007669"/>
    <property type="project" value="UniProtKB-UniRule"/>
</dbReference>
<dbReference type="FunFam" id="3.30.230.70:FF:000003">
    <property type="entry name" value="Ribonuclease PH"/>
    <property type="match status" value="1"/>
</dbReference>
<evidence type="ECO:0000313" key="10">
    <source>
        <dbReference type="EMBL" id="TWI33395.1"/>
    </source>
</evidence>
<comment type="catalytic activity">
    <reaction evidence="7">
        <text>tRNA(n+1) + phosphate = tRNA(n) + a ribonucleoside 5'-diphosphate</text>
        <dbReference type="Rhea" id="RHEA:10628"/>
        <dbReference type="Rhea" id="RHEA-COMP:17343"/>
        <dbReference type="Rhea" id="RHEA-COMP:17344"/>
        <dbReference type="ChEBI" id="CHEBI:43474"/>
        <dbReference type="ChEBI" id="CHEBI:57930"/>
        <dbReference type="ChEBI" id="CHEBI:173114"/>
        <dbReference type="EC" id="2.7.7.56"/>
    </reaction>
</comment>
<gene>
    <name evidence="7" type="primary">rph</name>
    <name evidence="10" type="ORF">IQ24_02538</name>
</gene>
<feature type="domain" description="Exoribonuclease phosphorolytic" evidence="9">
    <location>
        <begin position="159"/>
        <end position="221"/>
    </location>
</feature>
<evidence type="ECO:0000256" key="5">
    <source>
        <dbReference type="ARBA" id="ARBA00022695"/>
    </source>
</evidence>
<organism evidence="10 11">
    <name type="scientific">Paracoccus sulfuroxidans</name>
    <dbReference type="NCBI Taxonomy" id="384678"/>
    <lineage>
        <taxon>Bacteria</taxon>
        <taxon>Pseudomonadati</taxon>
        <taxon>Pseudomonadota</taxon>
        <taxon>Alphaproteobacteria</taxon>
        <taxon>Rhodobacterales</taxon>
        <taxon>Paracoccaceae</taxon>
        <taxon>Paracoccus</taxon>
    </lineage>
</organism>
<dbReference type="PANTHER" id="PTHR11953:SF0">
    <property type="entry name" value="EXOSOME COMPLEX COMPONENT RRP41"/>
    <property type="match status" value="1"/>
</dbReference>
<name>A0A562NMG9_9RHOB</name>
<dbReference type="EMBL" id="VLKU01000007">
    <property type="protein sequence ID" value="TWI33395.1"/>
    <property type="molecule type" value="Genomic_DNA"/>
</dbReference>
<comment type="caution">
    <text evidence="10">The sequence shown here is derived from an EMBL/GenBank/DDBJ whole genome shotgun (WGS) entry which is preliminary data.</text>
</comment>
<dbReference type="Pfam" id="PF01138">
    <property type="entry name" value="RNase_PH"/>
    <property type="match status" value="1"/>
</dbReference>
<dbReference type="GO" id="GO:0000175">
    <property type="term" value="F:3'-5'-RNA exonuclease activity"/>
    <property type="evidence" value="ECO:0007669"/>
    <property type="project" value="UniProtKB-UniRule"/>
</dbReference>
<dbReference type="PANTHER" id="PTHR11953">
    <property type="entry name" value="EXOSOME COMPLEX COMPONENT"/>
    <property type="match status" value="1"/>
</dbReference>
<reference evidence="10 11" key="1">
    <citation type="journal article" date="2015" name="Stand. Genomic Sci.">
        <title>Genomic Encyclopedia of Bacterial and Archaeal Type Strains, Phase III: the genomes of soil and plant-associated and newly described type strains.</title>
        <authorList>
            <person name="Whitman W.B."/>
            <person name="Woyke T."/>
            <person name="Klenk H.P."/>
            <person name="Zhou Y."/>
            <person name="Lilburn T.G."/>
            <person name="Beck B.J."/>
            <person name="De Vos P."/>
            <person name="Vandamme P."/>
            <person name="Eisen J.A."/>
            <person name="Garrity G."/>
            <person name="Hugenholtz P."/>
            <person name="Kyrpides N.C."/>
        </authorList>
    </citation>
    <scope>NUCLEOTIDE SEQUENCE [LARGE SCALE GENOMIC DNA]</scope>
    <source>
        <strain evidence="10 11">CGMCC 1.5364</strain>
    </source>
</reference>
<dbReference type="InterPro" id="IPR050080">
    <property type="entry name" value="RNase_PH"/>
</dbReference>
<dbReference type="GO" id="GO:0008033">
    <property type="term" value="P:tRNA processing"/>
    <property type="evidence" value="ECO:0007669"/>
    <property type="project" value="UniProtKB-UniRule"/>
</dbReference>
<dbReference type="SUPFAM" id="SSF55666">
    <property type="entry name" value="Ribonuclease PH domain 2-like"/>
    <property type="match status" value="1"/>
</dbReference>
<evidence type="ECO:0000259" key="8">
    <source>
        <dbReference type="Pfam" id="PF01138"/>
    </source>
</evidence>
<comment type="subunit">
    <text evidence="7">Homohexameric ring arranged as a trimer of dimers.</text>
</comment>
<dbReference type="HAMAP" id="MF_00564">
    <property type="entry name" value="RNase_PH"/>
    <property type="match status" value="1"/>
</dbReference>
<evidence type="ECO:0000259" key="9">
    <source>
        <dbReference type="Pfam" id="PF03725"/>
    </source>
</evidence>
<accession>A0A562NMG9</accession>
<dbReference type="InterPro" id="IPR001247">
    <property type="entry name" value="ExoRNase_PH_dom1"/>
</dbReference>
<evidence type="ECO:0000256" key="3">
    <source>
        <dbReference type="ARBA" id="ARBA00022555"/>
    </source>
</evidence>
<dbReference type="InterPro" id="IPR027408">
    <property type="entry name" value="PNPase/RNase_PH_dom_sf"/>
</dbReference>
<dbReference type="InterPro" id="IPR015847">
    <property type="entry name" value="ExoRNase_PH_dom2"/>
</dbReference>
<dbReference type="AlphaFoldDB" id="A0A562NMG9"/>
<dbReference type="InterPro" id="IPR018336">
    <property type="entry name" value="RNase_PH_CS"/>
</dbReference>
<dbReference type="Pfam" id="PF03725">
    <property type="entry name" value="RNase_PH_C"/>
    <property type="match status" value="1"/>
</dbReference>
<dbReference type="CDD" id="cd11362">
    <property type="entry name" value="RNase_PH_bact"/>
    <property type="match status" value="1"/>
</dbReference>
<dbReference type="EC" id="2.7.7.56" evidence="7"/>
<keyword evidence="6" id="KW-0694">RNA-binding</keyword>
<dbReference type="PROSITE" id="PS01277">
    <property type="entry name" value="RIBONUCLEASE_PH"/>
    <property type="match status" value="1"/>
</dbReference>
<evidence type="ECO:0000256" key="7">
    <source>
        <dbReference type="HAMAP-Rule" id="MF_00564"/>
    </source>
</evidence>
<keyword evidence="4 7" id="KW-0819">tRNA processing</keyword>
<evidence type="ECO:0000256" key="1">
    <source>
        <dbReference type="ARBA" id="ARBA00006678"/>
    </source>
</evidence>
<keyword evidence="5 7" id="KW-0548">Nucleotidyltransferase</keyword>
<comment type="similarity">
    <text evidence="1 7">Belongs to the RNase PH family.</text>
</comment>
<feature type="binding site" evidence="7">
    <location>
        <begin position="124"/>
        <end position="126"/>
    </location>
    <ligand>
        <name>phosphate</name>
        <dbReference type="ChEBI" id="CHEBI:43474"/>
        <note>substrate</note>
    </ligand>
</feature>
<proteinExistence type="inferred from homology"/>
<dbReference type="RefSeq" id="WP_145398373.1">
    <property type="nucleotide sequence ID" value="NZ_VLKU01000007.1"/>
</dbReference>
<evidence type="ECO:0000256" key="4">
    <source>
        <dbReference type="ARBA" id="ARBA00022694"/>
    </source>
</evidence>
<dbReference type="GO" id="GO:0031125">
    <property type="term" value="P:rRNA 3'-end processing"/>
    <property type="evidence" value="ECO:0007669"/>
    <property type="project" value="UniProtKB-ARBA"/>
</dbReference>
<dbReference type="SUPFAM" id="SSF54211">
    <property type="entry name" value="Ribosomal protein S5 domain 2-like"/>
    <property type="match status" value="1"/>
</dbReference>
<keyword evidence="7" id="KW-0808">Transferase</keyword>
<keyword evidence="2 7" id="KW-0698">rRNA processing</keyword>
<dbReference type="OrthoDB" id="9802265at2"/>
<dbReference type="InterPro" id="IPR020568">
    <property type="entry name" value="Ribosomal_Su5_D2-typ_SF"/>
</dbReference>
<feature type="binding site" evidence="7">
    <location>
        <position position="86"/>
    </location>
    <ligand>
        <name>phosphate</name>
        <dbReference type="ChEBI" id="CHEBI:43474"/>
        <note>substrate</note>
    </ligand>
</feature>
<evidence type="ECO:0000256" key="6">
    <source>
        <dbReference type="ARBA" id="ARBA00022884"/>
    </source>
</evidence>
<feature type="domain" description="Exoribonuclease phosphorolytic" evidence="8">
    <location>
        <begin position="10"/>
        <end position="140"/>
    </location>
</feature>
<protein>
    <recommendedName>
        <fullName evidence="7">Ribonuclease PH</fullName>
        <shortName evidence="7">RNase PH</shortName>
        <ecNumber evidence="7">2.7.7.56</ecNumber>
    </recommendedName>
    <alternativeName>
        <fullName evidence="7">tRNA nucleotidyltransferase</fullName>
    </alternativeName>
</protein>
<dbReference type="InterPro" id="IPR036345">
    <property type="entry name" value="ExoRNase_PH_dom2_sf"/>
</dbReference>
<dbReference type="NCBIfam" id="TIGR01966">
    <property type="entry name" value="RNasePH"/>
    <property type="match status" value="1"/>
</dbReference>
<dbReference type="Gene3D" id="3.30.230.70">
    <property type="entry name" value="GHMP Kinase, N-terminal domain"/>
    <property type="match status" value="1"/>
</dbReference>
<keyword evidence="3 7" id="KW-0820">tRNA-binding</keyword>
<sequence>MRPSGRNLSDMRPISIETGVMRHAEGSCLIRCGETHVLCTATIEDKAPPFLKGSGQGWVTAEYGMLPRATNSRNRREAAAGKQTGRTQEIQRLIGRSLRAGVDRRALGERQIVVDCDVIQADGGTRCASITGGWVALRLAVNKLIQAGLVSSDPIIDHVAAVSCGVYAGQPLLDLDYAEDSEAGTDGNFVMTGGGRLIEVQMSAEGSTFSREEMTQLMDLADSGIAALVAAQKAALA</sequence>
<evidence type="ECO:0000313" key="11">
    <source>
        <dbReference type="Proteomes" id="UP000316225"/>
    </source>
</evidence>
<dbReference type="GO" id="GO:0009022">
    <property type="term" value="F:tRNA nucleotidyltransferase activity"/>
    <property type="evidence" value="ECO:0007669"/>
    <property type="project" value="UniProtKB-UniRule"/>
</dbReference>
<evidence type="ECO:0000256" key="2">
    <source>
        <dbReference type="ARBA" id="ARBA00022552"/>
    </source>
</evidence>
<keyword evidence="11" id="KW-1185">Reference proteome</keyword>
<dbReference type="InterPro" id="IPR002381">
    <property type="entry name" value="RNase_PH_bac-type"/>
</dbReference>